<evidence type="ECO:0000313" key="1">
    <source>
        <dbReference type="EMBL" id="SEM13065.1"/>
    </source>
</evidence>
<reference evidence="1 2" key="1">
    <citation type="submission" date="2016-10" db="EMBL/GenBank/DDBJ databases">
        <authorList>
            <person name="de Groot N.N."/>
        </authorList>
    </citation>
    <scope>NUCLEOTIDE SEQUENCE [LARGE SCALE GENOMIC DNA]</scope>
    <source>
        <strain evidence="1 2">DSM 25232</strain>
    </source>
</reference>
<protein>
    <submittedName>
        <fullName evidence="1">Uncharacterized protein</fullName>
    </submittedName>
</protein>
<dbReference type="EMBL" id="FOAB01000009">
    <property type="protein sequence ID" value="SEM13065.1"/>
    <property type="molecule type" value="Genomic_DNA"/>
</dbReference>
<dbReference type="AlphaFoldDB" id="A0A1H7VW72"/>
<dbReference type="OrthoDB" id="1185411at2"/>
<dbReference type="RefSeq" id="WP_091412041.1">
    <property type="nucleotide sequence ID" value="NZ_FOAB01000009.1"/>
</dbReference>
<dbReference type="Proteomes" id="UP000198521">
    <property type="component" value="Unassembled WGS sequence"/>
</dbReference>
<name>A0A1H7VW72_AQUAM</name>
<accession>A0A1H7VW72</accession>
<keyword evidence="2" id="KW-1185">Reference proteome</keyword>
<organism evidence="1 2">
    <name type="scientific">Aquimarina amphilecti</name>
    <dbReference type="NCBI Taxonomy" id="1038014"/>
    <lineage>
        <taxon>Bacteria</taxon>
        <taxon>Pseudomonadati</taxon>
        <taxon>Bacteroidota</taxon>
        <taxon>Flavobacteriia</taxon>
        <taxon>Flavobacteriales</taxon>
        <taxon>Flavobacteriaceae</taxon>
        <taxon>Aquimarina</taxon>
    </lineage>
</organism>
<gene>
    <name evidence="1" type="ORF">SAMN04487910_4215</name>
</gene>
<evidence type="ECO:0000313" key="2">
    <source>
        <dbReference type="Proteomes" id="UP000198521"/>
    </source>
</evidence>
<sequence>MNHQNLYKILIVLFSSGIIAQNTLPSKTTAYVNFNIGASEIIPQEKYKQQGVTLLGCNTIISNEDIEYWSGAPSGLEWNKKDQVFTNLPYGYQIDEKTNAPYYVSKYYIASPPVFHRGENGKPTKNTEYDIGIVTPDQFVFEGEKPVQQVYLDYDILKPVKIAYIPVVFDTSFDLWKIDVIPFTVACKDFPWLDKNLYDDARSASGIGSLNRKIPELTSLFLPYYQDEDSTNQKKHFLDFEVTILNDILFHHEIYFKVDGEKKYSINLKEFYEKHRQGEKMEITLYCDYRDELPCGCKEPSSSKLDKKTE</sequence>
<proteinExistence type="predicted"/>